<proteinExistence type="inferred from homology"/>
<feature type="region of interest" description="Disordered" evidence="4">
    <location>
        <begin position="1"/>
        <end position="36"/>
    </location>
</feature>
<dbReference type="GO" id="GO:0005198">
    <property type="term" value="F:structural molecule activity"/>
    <property type="evidence" value="ECO:0007669"/>
    <property type="project" value="UniProtKB-ARBA"/>
</dbReference>
<sequence length="296" mass="31588">MPAKQAPGRAREKAGGRSIQIDRQPPPPTAVVAAGGSVSIPTPADCRLECSTTLRREGSSIVPVGPPEMAMATSAAAAAPCAPAASLPSSSSSSQFKVGVASWPRGSLAPRLVAASFSTGRRWQVVRAAAGLNTVVQLPLTTENVESILDEVRPYLIADGGDVALHEIDGNVVRLKLQGACRSCPSSMTTMKMSIQRRLMENIPEISAVERVTEKEMGLMLNEANVQKLTYVEILKFASLLYYKTLRWIAKSIGDSSKPNFRLTGRAAGVKKTLRAALTQRLREKIPSIAAIRVSL</sequence>
<dbReference type="GO" id="GO:0016226">
    <property type="term" value="P:iron-sulfur cluster assembly"/>
    <property type="evidence" value="ECO:0007669"/>
    <property type="project" value="InterPro"/>
</dbReference>
<evidence type="ECO:0000259" key="5">
    <source>
        <dbReference type="Pfam" id="PF01106"/>
    </source>
</evidence>
<dbReference type="SUPFAM" id="SSF117916">
    <property type="entry name" value="Fe-S cluster assembly (FSCA) domain-like"/>
    <property type="match status" value="1"/>
</dbReference>
<comment type="similarity">
    <text evidence="2">Belongs to the NifU family.</text>
</comment>
<name>A0AAQ3X7E5_PASNO</name>
<comment type="subcellular location">
    <subcellularLocation>
        <location evidence="1">Plastid</location>
        <location evidence="1">Chloroplast stroma</location>
    </subcellularLocation>
</comment>
<dbReference type="AlphaFoldDB" id="A0AAQ3X7E5"/>
<dbReference type="Proteomes" id="UP001341281">
    <property type="component" value="Chromosome 08"/>
</dbReference>
<dbReference type="PANTHER" id="PTHR11178">
    <property type="entry name" value="IRON-SULFUR CLUSTER SCAFFOLD PROTEIN NFU-RELATED"/>
    <property type="match status" value="1"/>
</dbReference>
<protein>
    <recommendedName>
        <fullName evidence="5">NIF system FeS cluster assembly NifU C-terminal domain-containing protein</fullName>
    </recommendedName>
</protein>
<dbReference type="FunFam" id="3.30.300.130:FF:000003">
    <property type="entry name" value="NifU-like protein 3, chloroplastic"/>
    <property type="match status" value="1"/>
</dbReference>
<reference evidence="6 7" key="1">
    <citation type="submission" date="2024-02" db="EMBL/GenBank/DDBJ databases">
        <title>High-quality chromosome-scale genome assembly of Pensacola bahiagrass (Paspalum notatum Flugge var. saurae).</title>
        <authorList>
            <person name="Vega J.M."/>
            <person name="Podio M."/>
            <person name="Orjuela J."/>
            <person name="Siena L.A."/>
            <person name="Pessino S.C."/>
            <person name="Combes M.C."/>
            <person name="Mariac C."/>
            <person name="Albertini E."/>
            <person name="Pupilli F."/>
            <person name="Ortiz J.P.A."/>
            <person name="Leblanc O."/>
        </authorList>
    </citation>
    <scope>NUCLEOTIDE SEQUENCE [LARGE SCALE GENOMIC DNA]</scope>
    <source>
        <strain evidence="6">R1</strain>
        <tissue evidence="6">Leaf</tissue>
    </source>
</reference>
<dbReference type="InterPro" id="IPR034904">
    <property type="entry name" value="FSCA_dom_sf"/>
</dbReference>
<dbReference type="GO" id="GO:0005506">
    <property type="term" value="F:iron ion binding"/>
    <property type="evidence" value="ECO:0007669"/>
    <property type="project" value="InterPro"/>
</dbReference>
<dbReference type="GO" id="GO:0009570">
    <property type="term" value="C:chloroplast stroma"/>
    <property type="evidence" value="ECO:0007669"/>
    <property type="project" value="UniProtKB-SubCell"/>
</dbReference>
<evidence type="ECO:0000313" key="6">
    <source>
        <dbReference type="EMBL" id="WVZ88633.1"/>
    </source>
</evidence>
<accession>A0AAQ3X7E5</accession>
<dbReference type="EMBL" id="CP144752">
    <property type="protein sequence ID" value="WVZ88633.1"/>
    <property type="molecule type" value="Genomic_DNA"/>
</dbReference>
<dbReference type="Gene3D" id="3.30.300.130">
    <property type="entry name" value="Fe-S cluster assembly (FSCA)"/>
    <property type="match status" value="1"/>
</dbReference>
<organism evidence="6 7">
    <name type="scientific">Paspalum notatum var. saurae</name>
    <dbReference type="NCBI Taxonomy" id="547442"/>
    <lineage>
        <taxon>Eukaryota</taxon>
        <taxon>Viridiplantae</taxon>
        <taxon>Streptophyta</taxon>
        <taxon>Embryophyta</taxon>
        <taxon>Tracheophyta</taxon>
        <taxon>Spermatophyta</taxon>
        <taxon>Magnoliopsida</taxon>
        <taxon>Liliopsida</taxon>
        <taxon>Poales</taxon>
        <taxon>Poaceae</taxon>
        <taxon>PACMAD clade</taxon>
        <taxon>Panicoideae</taxon>
        <taxon>Andropogonodae</taxon>
        <taxon>Paspaleae</taxon>
        <taxon>Paspalinae</taxon>
        <taxon>Paspalum</taxon>
    </lineage>
</organism>
<gene>
    <name evidence="6" type="ORF">U9M48_035131</name>
</gene>
<feature type="domain" description="NIF system FeS cluster assembly NifU C-terminal" evidence="5">
    <location>
        <begin position="145"/>
        <end position="210"/>
    </location>
</feature>
<dbReference type="GO" id="GO:0005739">
    <property type="term" value="C:mitochondrion"/>
    <property type="evidence" value="ECO:0007669"/>
    <property type="project" value="TreeGrafter"/>
</dbReference>
<evidence type="ECO:0000256" key="1">
    <source>
        <dbReference type="ARBA" id="ARBA00004470"/>
    </source>
</evidence>
<evidence type="ECO:0000256" key="3">
    <source>
        <dbReference type="ARBA" id="ARBA00011748"/>
    </source>
</evidence>
<dbReference type="Pfam" id="PF01106">
    <property type="entry name" value="NifU"/>
    <property type="match status" value="1"/>
</dbReference>
<comment type="subunit">
    <text evidence="3">Homodimer; disulfide-linked.</text>
</comment>
<evidence type="ECO:0000313" key="7">
    <source>
        <dbReference type="Proteomes" id="UP001341281"/>
    </source>
</evidence>
<evidence type="ECO:0000256" key="4">
    <source>
        <dbReference type="SAM" id="MobiDB-lite"/>
    </source>
</evidence>
<dbReference type="GO" id="GO:0051536">
    <property type="term" value="F:iron-sulfur cluster binding"/>
    <property type="evidence" value="ECO:0007669"/>
    <property type="project" value="InterPro"/>
</dbReference>
<keyword evidence="7" id="KW-1185">Reference proteome</keyword>
<dbReference type="InterPro" id="IPR001075">
    <property type="entry name" value="NIF_FeS_clus_asmbl_NifU_C"/>
</dbReference>
<evidence type="ECO:0000256" key="2">
    <source>
        <dbReference type="ARBA" id="ARBA00006420"/>
    </source>
</evidence>
<dbReference type="PANTHER" id="PTHR11178:SF39">
    <property type="entry name" value="NIFU-LIKE PROTEIN 2, CHLOROPLASTIC"/>
    <property type="match status" value="1"/>
</dbReference>